<name>A0A1A9HWX0_9CHLA</name>
<dbReference type="KEGG" id="csaz:Cs308_0421"/>
<gene>
    <name evidence="1" type="ORF">Cs308_0421</name>
</gene>
<reference evidence="1 2" key="1">
    <citation type="submission" date="2016-03" db="EMBL/GenBank/DDBJ databases">
        <title>Culture-independent genomics supports pathogen discovery for uncultivable bacteria within the genus Chlamydia.</title>
        <authorList>
            <person name="Taylor-Brown A."/>
            <person name="Bachmann N.L."/>
            <person name="Borel N."/>
            <person name="Polkinghorne A."/>
        </authorList>
    </citation>
    <scope>NUCLEOTIDE SEQUENCE [LARGE SCALE GENOMIC DNA]</scope>
    <source>
        <strain evidence="1 2">2742-308</strain>
    </source>
</reference>
<sequence>MSRLNRVVFDSLTLKQQSGLEEILCSENAELFQGYRTTALQSPLAAKNLHTARKIAGYILGENNEIDTIKLIEATNYLIHCTYPLGPHRHNEAKAREHLLCMLKALKENPNLKNHIKALFIPSYTAIQHLIRHTLALDSHVSLSVFHVRQAVLTALFTYLRQDVGSCFATATAILIHQEYPERFLKDIDDLLSSGKLSRVIGTREITVPINLSGCIGELFKPLHILDLYPDPLRKLSSSPGLQKAFQAAGILETLSDPQIHVQQLLAHEYLLNKIQNAYETITANEIIESTLLHYYQISKNTVRSILFKEGLFSKEQLLLNSQFPHELSETHKVYRYLSAYEEAKFAFVRDTQNPLLKAWEYTLATFADANQPTAANHIRIALGWHNDGPQSLVGLLKTFAEEEIETLHTLVQQCEQTYHEARAQLAYIESRMRSPLNNQDSQILTMDHIRFRQELNKALYDWDSAQEKAKQFAVLPDFLISFYTKQIPLYFRSSYDAFIQEFAHLYADTPAGFRIFFTHGRTHPHAWSPIYSINEFIRFLSEFFTSTEIDLLSKHAVIGLEKETTTLIHRITALLHKESFQEAALQRILQAYDLPIPESILHHLDKISHMPWVYVSGGTVTSLLTDYFEHTEPLTIIEKYPENAHELAAFFADALKDLPTGIKNYLEEGTHSLIASSPTHVFSITAGAPLFKEAWDNDWYSYTWLRDIWMKQHNDFLYVTTLSHQGIYTFIERFCNKYALQDVVQNFHNFCSDYTLTLPEFYEKASRFLQQLYRHAPKAFTLYQRYLVHQIVNDIPYVSEQQLPEILDNISSYLGISSRMAYDNFSALIEQHVPKLSLLSSADVRHLYKGLLMESYQKLYTEEDMYLRLATAMRHHNLAYPAPLLFGDTNWPYSYFGFIVNPGTQQIDLWQFNYAGLQGYPLNNIEEILSLQQPWTLYSNPIDYGMPPPPGYRSHMPKGFF</sequence>
<dbReference type="AlphaFoldDB" id="A0A1A9HWX0"/>
<organism evidence="1 2">
    <name type="scientific">Candidatus Chlamydia sanziniae</name>
    <dbReference type="NCBI Taxonomy" id="1806891"/>
    <lineage>
        <taxon>Bacteria</taxon>
        <taxon>Pseudomonadati</taxon>
        <taxon>Chlamydiota</taxon>
        <taxon>Chlamydiia</taxon>
        <taxon>Chlamydiales</taxon>
        <taxon>Chlamydiaceae</taxon>
        <taxon>Chlamydia/Chlamydophila group</taxon>
        <taxon>Chlamydia</taxon>
    </lineage>
</organism>
<proteinExistence type="predicted"/>
<keyword evidence="2" id="KW-1185">Reference proteome</keyword>
<dbReference type="OrthoDB" id="19453at2"/>
<accession>A0A1A9HWX0</accession>
<dbReference type="STRING" id="1806891.Cs308_0421"/>
<protein>
    <submittedName>
        <fullName evidence="1">Putative succinate dehydrogenase membrane anhor protein</fullName>
    </submittedName>
</protein>
<evidence type="ECO:0000313" key="1">
    <source>
        <dbReference type="EMBL" id="ANH78592.1"/>
    </source>
</evidence>
<dbReference type="Proteomes" id="UP000078162">
    <property type="component" value="Chromosome"/>
</dbReference>
<dbReference type="EMBL" id="CP014639">
    <property type="protein sequence ID" value="ANH78592.1"/>
    <property type="molecule type" value="Genomic_DNA"/>
</dbReference>
<evidence type="ECO:0000313" key="2">
    <source>
        <dbReference type="Proteomes" id="UP000078162"/>
    </source>
</evidence>
<dbReference type="RefSeq" id="WP_066481986.1">
    <property type="nucleotide sequence ID" value="NZ_CP014639.1"/>
</dbReference>
<dbReference type="PATRIC" id="fig|1806891.3.peg.412"/>